<organism evidence="3">
    <name type="scientific">Cladocopium goreaui</name>
    <dbReference type="NCBI Taxonomy" id="2562237"/>
    <lineage>
        <taxon>Eukaryota</taxon>
        <taxon>Sar</taxon>
        <taxon>Alveolata</taxon>
        <taxon>Dinophyceae</taxon>
        <taxon>Suessiales</taxon>
        <taxon>Symbiodiniaceae</taxon>
        <taxon>Cladocopium</taxon>
    </lineage>
</organism>
<evidence type="ECO:0000256" key="1">
    <source>
        <dbReference type="SAM" id="Coils"/>
    </source>
</evidence>
<sequence>MQNRYYTYSLEAATIPGVQDRETRVPLNLETALAALHAAHERIREQDAEIAQLRMAVAEVDRTNHFLAAELGQAQQLLRTFDPPVGISGVLQQEMQVIQRKFITPDESSHSAQASSSRQFQPGDRVPSPSSLPTPFHSGGASSSSHLQKVEDLPDDVPTLGSSGHSQGQCKPCFYVFSRNGCKFGRSCMYCHLNHARPKKERPPKLVRQECKELANQVFRNTPSRWRLVMQSFAGISRSRGKAHEQTRAIPSESCDDKVCCVRTSSTWPAEGRAHGAGSKGVLRDTLSLSLDLKPKQCLCCVGGRAEVSPNLFQNFQRQRPALNRTAWPPGGSWQITQSSSSGAS</sequence>
<name>A0A9P1DB00_9DINO</name>
<evidence type="ECO:0000313" key="4">
    <source>
        <dbReference type="EMBL" id="CAL1159123.1"/>
    </source>
</evidence>
<accession>A0A9P1DB00</accession>
<dbReference type="Proteomes" id="UP001152797">
    <property type="component" value="Unassembled WGS sequence"/>
</dbReference>
<feature type="region of interest" description="Disordered" evidence="2">
    <location>
        <begin position="105"/>
        <end position="167"/>
    </location>
</feature>
<evidence type="ECO:0000256" key="2">
    <source>
        <dbReference type="SAM" id="MobiDB-lite"/>
    </source>
</evidence>
<reference evidence="3" key="1">
    <citation type="submission" date="2022-10" db="EMBL/GenBank/DDBJ databases">
        <authorList>
            <person name="Chen Y."/>
            <person name="Dougan E. K."/>
            <person name="Chan C."/>
            <person name="Rhodes N."/>
            <person name="Thang M."/>
        </authorList>
    </citation>
    <scope>NUCLEOTIDE SEQUENCE</scope>
</reference>
<feature type="coiled-coil region" evidence="1">
    <location>
        <begin position="36"/>
        <end position="63"/>
    </location>
</feature>
<keyword evidence="6" id="KW-1185">Reference proteome</keyword>
<protein>
    <submittedName>
        <fullName evidence="5">C3H1-type domain-containing protein</fullName>
    </submittedName>
</protein>
<reference evidence="4" key="2">
    <citation type="submission" date="2024-04" db="EMBL/GenBank/DDBJ databases">
        <authorList>
            <person name="Chen Y."/>
            <person name="Shah S."/>
            <person name="Dougan E. K."/>
            <person name="Thang M."/>
            <person name="Chan C."/>
        </authorList>
    </citation>
    <scope>NUCLEOTIDE SEQUENCE [LARGE SCALE GENOMIC DNA]</scope>
</reference>
<gene>
    <name evidence="3" type="ORF">C1SCF055_LOCUS31450</name>
</gene>
<dbReference type="OrthoDB" id="433405at2759"/>
<proteinExistence type="predicted"/>
<feature type="region of interest" description="Disordered" evidence="2">
    <location>
        <begin position="324"/>
        <end position="345"/>
    </location>
</feature>
<evidence type="ECO:0000313" key="5">
    <source>
        <dbReference type="EMBL" id="CAL4793060.1"/>
    </source>
</evidence>
<dbReference type="AlphaFoldDB" id="A0A9P1DB00"/>
<comment type="caution">
    <text evidence="3">The sequence shown here is derived from an EMBL/GenBank/DDBJ whole genome shotgun (WGS) entry which is preliminary data.</text>
</comment>
<dbReference type="EMBL" id="CAMXCT030003680">
    <property type="protein sequence ID" value="CAL4793060.1"/>
    <property type="molecule type" value="Genomic_DNA"/>
</dbReference>
<dbReference type="EMBL" id="CAMXCT010003680">
    <property type="protein sequence ID" value="CAI4005748.1"/>
    <property type="molecule type" value="Genomic_DNA"/>
</dbReference>
<evidence type="ECO:0000313" key="3">
    <source>
        <dbReference type="EMBL" id="CAI4005748.1"/>
    </source>
</evidence>
<dbReference type="EMBL" id="CAMXCT020003680">
    <property type="protein sequence ID" value="CAL1159123.1"/>
    <property type="molecule type" value="Genomic_DNA"/>
</dbReference>
<keyword evidence="1" id="KW-0175">Coiled coil</keyword>
<feature type="compositionally biased region" description="Polar residues" evidence="2">
    <location>
        <begin position="334"/>
        <end position="345"/>
    </location>
</feature>
<evidence type="ECO:0000313" key="6">
    <source>
        <dbReference type="Proteomes" id="UP001152797"/>
    </source>
</evidence>